<reference evidence="2" key="1">
    <citation type="journal article" date="2016" name="Ticks Tick Borne Dis.">
        <title>De novo assembly and annotation of the salivary gland transcriptome of Rhipicephalus appendiculatus male and female ticks during blood feeding.</title>
        <authorList>
            <person name="de Castro M.H."/>
            <person name="de Klerk D."/>
            <person name="Pienaar R."/>
            <person name="Latif A.A."/>
            <person name="Rees D.J."/>
            <person name="Mans B.J."/>
        </authorList>
    </citation>
    <scope>NUCLEOTIDE SEQUENCE</scope>
    <source>
        <tissue evidence="2">Salivary glands</tissue>
    </source>
</reference>
<feature type="compositionally biased region" description="Basic and acidic residues" evidence="1">
    <location>
        <begin position="1638"/>
        <end position="1649"/>
    </location>
</feature>
<feature type="region of interest" description="Disordered" evidence="1">
    <location>
        <begin position="1484"/>
        <end position="1649"/>
    </location>
</feature>
<feature type="region of interest" description="Disordered" evidence="1">
    <location>
        <begin position="880"/>
        <end position="973"/>
    </location>
</feature>
<evidence type="ECO:0000256" key="1">
    <source>
        <dbReference type="SAM" id="MobiDB-lite"/>
    </source>
</evidence>
<feature type="compositionally biased region" description="Basic and acidic residues" evidence="1">
    <location>
        <begin position="588"/>
        <end position="598"/>
    </location>
</feature>
<keyword evidence="2" id="KW-0675">Receptor</keyword>
<feature type="region of interest" description="Disordered" evidence="1">
    <location>
        <begin position="761"/>
        <end position="863"/>
    </location>
</feature>
<name>A0A131Z3D3_RHIAP</name>
<protein>
    <submittedName>
        <fullName evidence="2">Thyroid hormone receptor associated protein complex subunit</fullName>
    </submittedName>
</protein>
<feature type="compositionally biased region" description="Basic and acidic residues" evidence="1">
    <location>
        <begin position="402"/>
        <end position="414"/>
    </location>
</feature>
<feature type="compositionally biased region" description="Low complexity" evidence="1">
    <location>
        <begin position="1586"/>
        <end position="1615"/>
    </location>
</feature>
<sequence>MGGVSYDPRWVAMGAGGPYLGQLGMGPLKALGGQRPPEPEGGTSYPSAEDRPYESREARPLECWPPGAGRPAPPQADRPAQALAPPMAPPHVSPGGPYDNWRPSVAPVYYGSQVPDFGRAAASYDQRLDFPPKRPDKEETTFDSRSRGDSFRKERDFEDKQQREKRESRDAIGAWSSTRDYDQRVPRDKWERETQPSRPDSRDSRTSRDSLRDERAMPPADQRQEMPLQQMEPHRIAAERVKDKPQVADWSDTPYSAPGESKRRDWHTHHPPPVTQQQLDSAGPSKKNFVPLRRGGVAKDDGKDDVKEGKVEENSRADEDKAKEAAKKDDAEKRMPASRSRGGSGGRFEANRGRGGRGGNGYSSGNVGYRGRSREYRRSRTERGPRFDRKKDDGSEESSGVEEEKPTNRLRPKDEESEGSEEACPDSDRKNRTAKEAGRAREPRRDEAKNKEEKSAFSPRGEPSRRGRGGAMSLGRSSRGRYQAGGYGPPTLKAPFGKPEDGNKEEEVNKEGSTNQGSKPRSNSSRPVVRRPNRMEPLPPRFQKNQPRRQDNPERNKGRGGRGAGPSKDALSDVANEDWETASESSDVADRRGFDEGVRQQSSGSKKGPPTSSKAPGGGQERRRSGGEVRRGGGGAPGDRNGRGPVQRRDSGGGGPPARMGRGSGSRPGGRSRQQQQQRPGDVSAKGEPSQATMVYRMDEVKLQDPVGVQAALTDIGARKHIKKSEQAQPNGKLEKEKPNALEGIDLSNYASVVVIDDHPAVTDPSLCDGDDGDFQEVTSKKRHKVLTDGDSKKKKETRSKTSVHGRQNKLPPRLIKKRESDRLFSSKTECQLPAKTDGNATDSADTPTAKPQQHCTFSTKELAPTGVLRPMVNAWEKPITHALRGGSPPSAAPQSMSAPAVSSADVLVSSKSSSFDRSSDQHDSGIDVSDQPASAASSQRSSPSNDGKAPLLGTSPKGLAAIPVGVPPSAGTRDHAFIKAVGVDSGKPMGTVIFENKNFKAENAALDKFESQTKSQEPGSSNAPMLPPVAPKAPNDTVEPSKCKGEDTVDMKLDFTFDSELAQFSDEKQAKHIAITRSLSSEITSANSPISPSTDDLNLKIASVKKVWENVGPLPTVLEHSAVSVAGDDTGSAAVQAPSFGSFGGSASSDASFVTSSAATESMAQQGQTEPTQATSEAAFGSVSPLKPATASSLSHHVASVVGAGHHTSTSGHPHHPHHNHHLQQQPQQQPPVQPQQHLSLAVHHHHSQAHGSLQTPQQQQQQQQQAMMRQTHQAHTMLDQQNLSKVRALHALSPPPTAASSLAGLDVRAMANLQVAGMPQAVASPPAALLFTSTQQMTQPAALYQTLLQDPVPRPVAHQFSQATHGYPAPPPYQSFNQGGMFVPPPPTHSGPDMFAATGAALRLQPTYQTGPTSQVLGQQSLPTAQQLLGSGRAAPGGAPLGTSYYPSQGGYYPSQQQNQALAFGSQPPLHRTFHPPPFKSLELATDFGATPPPKAQANKAFPPGSPFAFGQGRQSAPPSVATTGATPPGSSLRPSVHVLPLPANLVRGTPPTAPTKYPAPIQRPQQGLTLTSTQQPRGPPAPALRAQQPPARQLPTSDQQAKQQAEAVKQAQLFFAQSKPAAPEPTTEDVVNESSDDKAPKEAAEE</sequence>
<feature type="compositionally biased region" description="Low complexity" evidence="1">
    <location>
        <begin position="930"/>
        <end position="945"/>
    </location>
</feature>
<feature type="compositionally biased region" description="Basic and acidic residues" evidence="1">
    <location>
        <begin position="297"/>
        <end position="335"/>
    </location>
</feature>
<feature type="compositionally biased region" description="Low complexity" evidence="1">
    <location>
        <begin position="602"/>
        <end position="615"/>
    </location>
</feature>
<feature type="compositionally biased region" description="Polar residues" evidence="1">
    <location>
        <begin position="1161"/>
        <end position="1177"/>
    </location>
</feature>
<feature type="compositionally biased region" description="Basic residues" evidence="1">
    <location>
        <begin position="795"/>
        <end position="808"/>
    </location>
</feature>
<organism evidence="2">
    <name type="scientific">Rhipicephalus appendiculatus</name>
    <name type="common">Brown ear tick</name>
    <dbReference type="NCBI Taxonomy" id="34631"/>
    <lineage>
        <taxon>Eukaryota</taxon>
        <taxon>Metazoa</taxon>
        <taxon>Ecdysozoa</taxon>
        <taxon>Arthropoda</taxon>
        <taxon>Chelicerata</taxon>
        <taxon>Arachnida</taxon>
        <taxon>Acari</taxon>
        <taxon>Parasitiformes</taxon>
        <taxon>Ixodida</taxon>
        <taxon>Ixodoidea</taxon>
        <taxon>Ixodidae</taxon>
        <taxon>Rhipicephalinae</taxon>
        <taxon>Rhipicephalus</taxon>
        <taxon>Rhipicephalus</taxon>
    </lineage>
</organism>
<evidence type="ECO:0000313" key="2">
    <source>
        <dbReference type="EMBL" id="JAP84966.1"/>
    </source>
</evidence>
<feature type="region of interest" description="Disordered" evidence="1">
    <location>
        <begin position="1159"/>
        <end position="1274"/>
    </location>
</feature>
<feature type="compositionally biased region" description="Basic and acidic residues" evidence="1">
    <location>
        <begin position="620"/>
        <end position="631"/>
    </location>
</feature>
<feature type="compositionally biased region" description="Basic and acidic residues" evidence="1">
    <location>
        <begin position="232"/>
        <end position="246"/>
    </location>
</feature>
<feature type="compositionally biased region" description="Basic and acidic residues" evidence="1">
    <location>
        <begin position="426"/>
        <end position="455"/>
    </location>
</feature>
<dbReference type="EMBL" id="GEDV01003591">
    <property type="protein sequence ID" value="JAP84966.1"/>
    <property type="molecule type" value="Transcribed_RNA"/>
</dbReference>
<feature type="compositionally biased region" description="Basic and acidic residues" evidence="1">
    <location>
        <begin position="126"/>
        <end position="170"/>
    </location>
</feature>
<feature type="region of interest" description="Disordered" evidence="1">
    <location>
        <begin position="716"/>
        <end position="741"/>
    </location>
</feature>
<feature type="compositionally biased region" description="Basic and acidic residues" evidence="1">
    <location>
        <begin position="48"/>
        <end position="60"/>
    </location>
</feature>
<feature type="compositionally biased region" description="Low complexity" evidence="1">
    <location>
        <begin position="1190"/>
        <end position="1208"/>
    </location>
</feature>
<feature type="region of interest" description="Disordered" evidence="1">
    <location>
        <begin position="22"/>
        <end position="697"/>
    </location>
</feature>
<feature type="compositionally biased region" description="Low complexity" evidence="1">
    <location>
        <begin position="888"/>
        <end position="917"/>
    </location>
</feature>
<feature type="compositionally biased region" description="Basic and acidic residues" evidence="1">
    <location>
        <begin position="179"/>
        <end position="216"/>
    </location>
</feature>
<proteinExistence type="predicted"/>
<feature type="compositionally biased region" description="Polar residues" evidence="1">
    <location>
        <begin position="839"/>
        <end position="860"/>
    </location>
</feature>
<feature type="compositionally biased region" description="Basic and acidic residues" evidence="1">
    <location>
        <begin position="372"/>
        <end position="393"/>
    </location>
</feature>
<feature type="compositionally biased region" description="Low complexity" evidence="1">
    <location>
        <begin position="669"/>
        <end position="681"/>
    </location>
</feature>
<feature type="compositionally biased region" description="Basic and acidic residues" evidence="1">
    <location>
        <begin position="498"/>
        <end position="510"/>
    </location>
</feature>
<dbReference type="InterPro" id="IPR033184">
    <property type="entry name" value="PRRC2"/>
</dbReference>
<feature type="compositionally biased region" description="Basic residues" evidence="1">
    <location>
        <begin position="1214"/>
        <end position="1223"/>
    </location>
</feature>
<feature type="compositionally biased region" description="Low complexity" evidence="1">
    <location>
        <begin position="1256"/>
        <end position="1274"/>
    </location>
</feature>
<feature type="compositionally biased region" description="Gly residues" evidence="1">
    <location>
        <begin position="652"/>
        <end position="668"/>
    </location>
</feature>
<dbReference type="PANTHER" id="PTHR14038">
    <property type="entry name" value="BAT2 HLA-B-ASSOCIATED TRANSCRIPT 2"/>
    <property type="match status" value="1"/>
</dbReference>
<feature type="compositionally biased region" description="Polar residues" evidence="1">
    <location>
        <begin position="1566"/>
        <end position="1576"/>
    </location>
</feature>
<accession>A0A131Z3D3</accession>
<feature type="compositionally biased region" description="Acidic residues" evidence="1">
    <location>
        <begin position="415"/>
        <end position="425"/>
    </location>
</feature>
<feature type="compositionally biased region" description="Polar residues" evidence="1">
    <location>
        <begin position="1515"/>
        <end position="1536"/>
    </location>
</feature>
<feature type="compositionally biased region" description="Basic and acidic residues" evidence="1">
    <location>
        <begin position="548"/>
        <end position="557"/>
    </location>
</feature>
<feature type="compositionally biased region" description="Polar residues" evidence="1">
    <location>
        <begin position="1013"/>
        <end position="1024"/>
    </location>
</feature>
<feature type="region of interest" description="Disordered" evidence="1">
    <location>
        <begin position="1010"/>
        <end position="1045"/>
    </location>
</feature>
<dbReference type="PANTHER" id="PTHR14038:SF0">
    <property type="entry name" value="LP18708P"/>
    <property type="match status" value="1"/>
</dbReference>
<dbReference type="GO" id="GO:0030154">
    <property type="term" value="P:cell differentiation"/>
    <property type="evidence" value="ECO:0007669"/>
    <property type="project" value="TreeGrafter"/>
</dbReference>